<dbReference type="Proteomes" id="UP000050454">
    <property type="component" value="Unassembled WGS sequence"/>
</dbReference>
<keyword evidence="3" id="KW-1185">Reference proteome</keyword>
<evidence type="ECO:0000313" key="2">
    <source>
        <dbReference type="EMBL" id="KPM47896.1"/>
    </source>
</evidence>
<evidence type="ECO:0000256" key="1">
    <source>
        <dbReference type="SAM" id="Phobius"/>
    </source>
</evidence>
<comment type="caution">
    <text evidence="2">The sequence shown here is derived from an EMBL/GenBank/DDBJ whole genome shotgun (WGS) entry which is preliminary data.</text>
</comment>
<protein>
    <submittedName>
        <fullName evidence="2">Uncharacterized protein</fullName>
    </submittedName>
</protein>
<dbReference type="AlphaFoldDB" id="A0A0P7BSI3"/>
<keyword evidence="1" id="KW-1133">Transmembrane helix</keyword>
<dbReference type="OrthoDB" id="1121797at2"/>
<dbReference type="EMBL" id="LGTQ01000009">
    <property type="protein sequence ID" value="KPM47896.1"/>
    <property type="molecule type" value="Genomic_DNA"/>
</dbReference>
<sequence>MIETLYFSESIKNNILKGARWAKFLAILGFIGTGFMVLAALAMYGAMSFIGSDISRFDQMRPMGSFFKFMPLLYLGMAAVYFFLCFYLFQYATKSTNAVINDDQSEMELAFTNQFKMYRLVGITTIVTIVLYALIVIRMMTFASQMAGSNINSI</sequence>
<gene>
    <name evidence="2" type="ORF">AFM12_11725</name>
</gene>
<organism evidence="2 3">
    <name type="scientific">Jiulongibacter sediminis</name>
    <dbReference type="NCBI Taxonomy" id="1605367"/>
    <lineage>
        <taxon>Bacteria</taxon>
        <taxon>Pseudomonadati</taxon>
        <taxon>Bacteroidota</taxon>
        <taxon>Cytophagia</taxon>
        <taxon>Cytophagales</taxon>
        <taxon>Leadbetterellaceae</taxon>
        <taxon>Jiulongibacter</taxon>
    </lineage>
</organism>
<evidence type="ECO:0000313" key="3">
    <source>
        <dbReference type="Proteomes" id="UP000050454"/>
    </source>
</evidence>
<reference evidence="2 3" key="1">
    <citation type="submission" date="2015-07" db="EMBL/GenBank/DDBJ databases">
        <title>The draft genome sequence of Leadbetterella sp. JN14-9.</title>
        <authorList>
            <person name="Liu Y."/>
            <person name="Du J."/>
            <person name="Shao Z."/>
        </authorList>
    </citation>
    <scope>NUCLEOTIDE SEQUENCE [LARGE SCALE GENOMIC DNA]</scope>
    <source>
        <strain evidence="2 3">JN14-9</strain>
    </source>
</reference>
<dbReference type="STRING" id="1605367.AFM12_11725"/>
<keyword evidence="1" id="KW-0472">Membrane</keyword>
<keyword evidence="1" id="KW-0812">Transmembrane</keyword>
<accession>A0A0P7BSI3</accession>
<feature type="transmembrane region" description="Helical" evidence="1">
    <location>
        <begin position="24"/>
        <end position="50"/>
    </location>
</feature>
<dbReference type="RefSeq" id="WP_055148418.1">
    <property type="nucleotide sequence ID" value="NZ_JXSZ01000009.1"/>
</dbReference>
<name>A0A0P7BSI3_9BACT</name>
<feature type="transmembrane region" description="Helical" evidence="1">
    <location>
        <begin position="71"/>
        <end position="89"/>
    </location>
</feature>
<feature type="transmembrane region" description="Helical" evidence="1">
    <location>
        <begin position="117"/>
        <end position="137"/>
    </location>
</feature>
<proteinExistence type="predicted"/>